<keyword evidence="1" id="KW-1133">Transmembrane helix</keyword>
<gene>
    <name evidence="4" type="ORF">H6G05_22320</name>
</gene>
<feature type="transmembrane region" description="Helical" evidence="1">
    <location>
        <begin position="21"/>
        <end position="41"/>
    </location>
</feature>
<dbReference type="InterPro" id="IPR035919">
    <property type="entry name" value="EAL_sf"/>
</dbReference>
<dbReference type="Pfam" id="PF05226">
    <property type="entry name" value="CHASE2"/>
    <property type="match status" value="1"/>
</dbReference>
<dbReference type="RefSeq" id="WP_190581700.1">
    <property type="nucleotide sequence ID" value="NZ_CAWPQU010000052.1"/>
</dbReference>
<dbReference type="PANTHER" id="PTHR44757:SF2">
    <property type="entry name" value="BIOFILM ARCHITECTURE MAINTENANCE PROTEIN MBAA"/>
    <property type="match status" value="1"/>
</dbReference>
<feature type="domain" description="EAL" evidence="2">
    <location>
        <begin position="603"/>
        <end position="859"/>
    </location>
</feature>
<keyword evidence="1" id="KW-0812">Transmembrane</keyword>
<feature type="transmembrane region" description="Helical" evidence="1">
    <location>
        <begin position="359"/>
        <end position="379"/>
    </location>
</feature>
<dbReference type="SUPFAM" id="SSF141868">
    <property type="entry name" value="EAL domain-like"/>
    <property type="match status" value="1"/>
</dbReference>
<sequence length="878" mass="98560">MIAIKTLKSNWEKLPLRFQQWGGFFLSSGSIYLLVFGLRWLGWLQPTEWAAFDLYIQTRPKEPVDERIIIVGVQESDIRYLGNWPASDRILARILSKIRDQQPKVIGLDLYRDIPVGEGYAELEQIFKTTPNLIGIEKSIGDRFSTVIDPPPTLKALGQVSANDVIVDPDGRLRRAFLYPMPEGNEGLPSLGLAIALKYLKDRGIQPKSSQSGHLQLGKTIFHPLESTDGGYIRIDAGGYQVLMNYHGSSQKFRHISLEDILENRIDPQMMRDRIVLIGPQAASLNDVFYTPYSSNFITSPAQMSGVEFQANIVKLILGAALDDRPLFRVWSDIWEEIWIAGWAIIGAAIIWIFSTKRLIFLTGTVILCVGFLIGGSYGLFLSGLWIPIAPALLTYLGSMLVMQSYMYVSRLRELNSALSDSIELLAHDASHDALTGLPNRNLFMDRVEHAIKYSKRHSSYLFAIFFIDLDRFKMINDSLGHNVGDLFLQAIAEILQGCLRSIDTVARLGGDEFTILVDDIQDVGEALMVAERILNKFLSPVIIKGEAVFPSASIGIVISTPDYDNCVDLLRDADIAMYRAKSSGKGRYILFDQEMYEQTLRLTQLESELHYALEHQEFELYYQPIVSLETDKLSGFEALIRWKNPKRGFISPIEFIPLAEDTGLIVAVGDWVLKEACHQLKTWLHKFPEAANLKMSINLASHQIREPDVLEKLDVILAETGIDGNSIRLEITESTLMDQGEQTINKLAQLRARNIQLSIDDFGQGYSSLSYLHRFPINILKIDRAFVNQMTEGGENIEIVRTITMLAHTLNMSVVAEGVETQQQVEILKKLGCEFGQGYLFSRPLTAQAAEQVIANSVEAIALYPTTEELSHSSGNS</sequence>
<protein>
    <submittedName>
        <fullName evidence="4">EAL domain-containing protein</fullName>
    </submittedName>
</protein>
<dbReference type="SMART" id="SM01080">
    <property type="entry name" value="CHASE2"/>
    <property type="match status" value="1"/>
</dbReference>
<dbReference type="PROSITE" id="PS50887">
    <property type="entry name" value="GGDEF"/>
    <property type="match status" value="1"/>
</dbReference>
<keyword evidence="1" id="KW-0472">Membrane</keyword>
<evidence type="ECO:0000259" key="2">
    <source>
        <dbReference type="PROSITE" id="PS50883"/>
    </source>
</evidence>
<dbReference type="Pfam" id="PF00563">
    <property type="entry name" value="EAL"/>
    <property type="match status" value="1"/>
</dbReference>
<dbReference type="Proteomes" id="UP000618445">
    <property type="component" value="Unassembled WGS sequence"/>
</dbReference>
<feature type="transmembrane region" description="Helical" evidence="1">
    <location>
        <begin position="338"/>
        <end position="354"/>
    </location>
</feature>
<dbReference type="InterPro" id="IPR001633">
    <property type="entry name" value="EAL_dom"/>
</dbReference>
<comment type="caution">
    <text evidence="4">The sequence shown here is derived from an EMBL/GenBank/DDBJ whole genome shotgun (WGS) entry which is preliminary data.</text>
</comment>
<organism evidence="4 5">
    <name type="scientific">Phormidium tenue FACHB-1050</name>
    <dbReference type="NCBI Taxonomy" id="2692857"/>
    <lineage>
        <taxon>Bacteria</taxon>
        <taxon>Bacillati</taxon>
        <taxon>Cyanobacteriota</taxon>
        <taxon>Cyanophyceae</taxon>
        <taxon>Oscillatoriophycideae</taxon>
        <taxon>Oscillatoriales</taxon>
        <taxon>Oscillatoriaceae</taxon>
        <taxon>Phormidium</taxon>
    </lineage>
</organism>
<dbReference type="InterPro" id="IPR052155">
    <property type="entry name" value="Biofilm_reg_signaling"/>
</dbReference>
<keyword evidence="5" id="KW-1185">Reference proteome</keyword>
<feature type="domain" description="GGDEF" evidence="3">
    <location>
        <begin position="461"/>
        <end position="594"/>
    </location>
</feature>
<dbReference type="Pfam" id="PF00990">
    <property type="entry name" value="GGDEF"/>
    <property type="match status" value="1"/>
</dbReference>
<dbReference type="InterPro" id="IPR007890">
    <property type="entry name" value="CHASE2"/>
</dbReference>
<dbReference type="NCBIfam" id="TIGR00254">
    <property type="entry name" value="GGDEF"/>
    <property type="match status" value="1"/>
</dbReference>
<proteinExistence type="predicted"/>
<dbReference type="InterPro" id="IPR029787">
    <property type="entry name" value="Nucleotide_cyclase"/>
</dbReference>
<dbReference type="SUPFAM" id="SSF55073">
    <property type="entry name" value="Nucleotide cyclase"/>
    <property type="match status" value="1"/>
</dbReference>
<dbReference type="InterPro" id="IPR000160">
    <property type="entry name" value="GGDEF_dom"/>
</dbReference>
<reference evidence="4 5" key="1">
    <citation type="journal article" date="2020" name="ISME J.">
        <title>Comparative genomics reveals insights into cyanobacterial evolution and habitat adaptation.</title>
        <authorList>
            <person name="Chen M.Y."/>
            <person name="Teng W.K."/>
            <person name="Zhao L."/>
            <person name="Hu C.X."/>
            <person name="Zhou Y.K."/>
            <person name="Han B.P."/>
            <person name="Song L.R."/>
            <person name="Shu W.S."/>
        </authorList>
    </citation>
    <scope>NUCLEOTIDE SEQUENCE [LARGE SCALE GENOMIC DNA]</scope>
    <source>
        <strain evidence="4 5">FACHB-1050</strain>
    </source>
</reference>
<evidence type="ECO:0000313" key="5">
    <source>
        <dbReference type="Proteomes" id="UP000618445"/>
    </source>
</evidence>
<dbReference type="PANTHER" id="PTHR44757">
    <property type="entry name" value="DIGUANYLATE CYCLASE DGCP"/>
    <property type="match status" value="1"/>
</dbReference>
<evidence type="ECO:0000259" key="3">
    <source>
        <dbReference type="PROSITE" id="PS50887"/>
    </source>
</evidence>
<name>A0ABR8CFI3_9CYAN</name>
<dbReference type="SMART" id="SM00052">
    <property type="entry name" value="EAL"/>
    <property type="match status" value="1"/>
</dbReference>
<dbReference type="Gene3D" id="3.30.70.270">
    <property type="match status" value="1"/>
</dbReference>
<dbReference type="InterPro" id="IPR043128">
    <property type="entry name" value="Rev_trsase/Diguanyl_cyclase"/>
</dbReference>
<evidence type="ECO:0000313" key="4">
    <source>
        <dbReference type="EMBL" id="MBD2319563.1"/>
    </source>
</evidence>
<dbReference type="SMART" id="SM00267">
    <property type="entry name" value="GGDEF"/>
    <property type="match status" value="1"/>
</dbReference>
<dbReference type="EMBL" id="JACJQY010000056">
    <property type="protein sequence ID" value="MBD2319563.1"/>
    <property type="molecule type" value="Genomic_DNA"/>
</dbReference>
<evidence type="ECO:0000256" key="1">
    <source>
        <dbReference type="SAM" id="Phobius"/>
    </source>
</evidence>
<dbReference type="CDD" id="cd01948">
    <property type="entry name" value="EAL"/>
    <property type="match status" value="1"/>
</dbReference>
<dbReference type="CDD" id="cd01949">
    <property type="entry name" value="GGDEF"/>
    <property type="match status" value="1"/>
</dbReference>
<accession>A0ABR8CFI3</accession>
<dbReference type="Gene3D" id="3.20.20.450">
    <property type="entry name" value="EAL domain"/>
    <property type="match status" value="1"/>
</dbReference>
<dbReference type="PROSITE" id="PS50883">
    <property type="entry name" value="EAL"/>
    <property type="match status" value="1"/>
</dbReference>